<evidence type="ECO:0000313" key="2">
    <source>
        <dbReference type="EMBL" id="CAH2222065.1"/>
    </source>
</evidence>
<evidence type="ECO:0000259" key="1">
    <source>
        <dbReference type="SMART" id="SM00329"/>
    </source>
</evidence>
<proteinExistence type="predicted"/>
<dbReference type="InterPro" id="IPR036691">
    <property type="entry name" value="Endo/exonu/phosph_ase_sf"/>
</dbReference>
<dbReference type="Proteomes" id="UP001295444">
    <property type="component" value="Chromosome 01"/>
</dbReference>
<dbReference type="InterPro" id="IPR017943">
    <property type="entry name" value="Bactericidal_perm-incr_a/b_dom"/>
</dbReference>
<dbReference type="SUPFAM" id="SSF56219">
    <property type="entry name" value="DNase I-like"/>
    <property type="match status" value="1"/>
</dbReference>
<gene>
    <name evidence="2" type="ORF">PECUL_23A008771</name>
</gene>
<dbReference type="GO" id="GO:1904121">
    <property type="term" value="F:phosphatidylethanolamine transfer activity"/>
    <property type="evidence" value="ECO:0007669"/>
    <property type="project" value="TreeGrafter"/>
</dbReference>
<keyword evidence="3" id="KW-1185">Reference proteome</keyword>
<sequence>MTQRAYSLVPKTHSRIDHILVSAPTLHKTLDCHIGDFVWSDHAPILLTLTEQFPRSLHSYFTTNVTPDTTTLTQLLAHKSVVRGQVYKPRRSQQTGILGPAPAATDTDGMKLYSPQHIAEELAKYYAELYYLKNNAKVHQATSVDISDFLAQIQLLALSLAQQQTLQAPITVDKILSTIAALPTGKSPGPDGLLNQYYKAHSRTQGPHLHNAFQAMLQESRLSAKVTLKKTTLQVQLDLKRFRIYSNKSALESLALIPLQNPLKTLLQLTVMPVLNERTKRGVRIPLPEGLDFIRETTSHHAGFVLIGGDLHFSKSLREVINEYRPAPTAPPSTGPNESI</sequence>
<dbReference type="GO" id="GO:0120017">
    <property type="term" value="F:ceramide transfer activity"/>
    <property type="evidence" value="ECO:0007669"/>
    <property type="project" value="TreeGrafter"/>
</dbReference>
<dbReference type="SMART" id="SM00329">
    <property type="entry name" value="BPI2"/>
    <property type="match status" value="1"/>
</dbReference>
<feature type="domain" description="Lipid-binding serum glycoprotein C-terminal" evidence="1">
    <location>
        <begin position="136"/>
        <end position="309"/>
    </location>
</feature>
<dbReference type="GO" id="GO:0034375">
    <property type="term" value="P:high-density lipoprotein particle remodeling"/>
    <property type="evidence" value="ECO:0007669"/>
    <property type="project" value="TreeGrafter"/>
</dbReference>
<dbReference type="AlphaFoldDB" id="A0AAD1R1K6"/>
<dbReference type="InterPro" id="IPR001124">
    <property type="entry name" value="Lipid-bd_serum_glycop_C"/>
</dbReference>
<protein>
    <submittedName>
        <fullName evidence="2">Phospholipid transfer</fullName>
    </submittedName>
</protein>
<dbReference type="Pfam" id="PF02886">
    <property type="entry name" value="LBP_BPI_CETP_C"/>
    <property type="match status" value="1"/>
</dbReference>
<dbReference type="GO" id="GO:1990050">
    <property type="term" value="F:phosphatidic acid transfer activity"/>
    <property type="evidence" value="ECO:0007669"/>
    <property type="project" value="TreeGrafter"/>
</dbReference>
<dbReference type="GO" id="GO:0008289">
    <property type="term" value="F:lipid binding"/>
    <property type="evidence" value="ECO:0007669"/>
    <property type="project" value="InterPro"/>
</dbReference>
<dbReference type="PANTHER" id="PTHR10504">
    <property type="entry name" value="BACTERICIDAL PERMEABILITY-INCREASING BPI PROTEIN-RELATED"/>
    <property type="match status" value="1"/>
</dbReference>
<dbReference type="GO" id="GO:0035627">
    <property type="term" value="P:ceramide transport"/>
    <property type="evidence" value="ECO:0007669"/>
    <property type="project" value="TreeGrafter"/>
</dbReference>
<dbReference type="SUPFAM" id="SSF55394">
    <property type="entry name" value="Bactericidal permeability-increasing protein, BPI"/>
    <property type="match status" value="1"/>
</dbReference>
<dbReference type="Gene3D" id="3.15.20.10">
    <property type="entry name" value="Bactericidal permeability-increasing protein, domain 2"/>
    <property type="match status" value="1"/>
</dbReference>
<dbReference type="PANTHER" id="PTHR10504:SF16">
    <property type="entry name" value="PHOSPHOLIPID TRANSFER PROTEIN"/>
    <property type="match status" value="1"/>
</dbReference>
<organism evidence="2 3">
    <name type="scientific">Pelobates cultripes</name>
    <name type="common">Western spadefoot toad</name>
    <dbReference type="NCBI Taxonomy" id="61616"/>
    <lineage>
        <taxon>Eukaryota</taxon>
        <taxon>Metazoa</taxon>
        <taxon>Chordata</taxon>
        <taxon>Craniata</taxon>
        <taxon>Vertebrata</taxon>
        <taxon>Euteleostomi</taxon>
        <taxon>Amphibia</taxon>
        <taxon>Batrachia</taxon>
        <taxon>Anura</taxon>
        <taxon>Pelobatoidea</taxon>
        <taxon>Pelobatidae</taxon>
        <taxon>Pelobates</taxon>
    </lineage>
</organism>
<dbReference type="EMBL" id="OW240912">
    <property type="protein sequence ID" value="CAH2222065.1"/>
    <property type="molecule type" value="Genomic_DNA"/>
</dbReference>
<reference evidence="2" key="1">
    <citation type="submission" date="2022-03" db="EMBL/GenBank/DDBJ databases">
        <authorList>
            <person name="Alioto T."/>
            <person name="Alioto T."/>
            <person name="Gomez Garrido J."/>
        </authorList>
    </citation>
    <scope>NUCLEOTIDE SEQUENCE</scope>
</reference>
<accession>A0AAD1R1K6</accession>
<name>A0AAD1R1K6_PELCU</name>
<dbReference type="Gene3D" id="3.60.10.10">
    <property type="entry name" value="Endonuclease/exonuclease/phosphatase"/>
    <property type="match status" value="1"/>
</dbReference>
<evidence type="ECO:0000313" key="3">
    <source>
        <dbReference type="Proteomes" id="UP001295444"/>
    </source>
</evidence>
<dbReference type="InterPro" id="IPR032942">
    <property type="entry name" value="BPI/LBP/Plunc"/>
</dbReference>
<dbReference type="GO" id="GO:0005615">
    <property type="term" value="C:extracellular space"/>
    <property type="evidence" value="ECO:0007669"/>
    <property type="project" value="TreeGrafter"/>
</dbReference>